<keyword evidence="1" id="KW-0378">Hydrolase</keyword>
<dbReference type="PANTHER" id="PTHR14226:SF78">
    <property type="entry name" value="SLR0060 PROTEIN"/>
    <property type="match status" value="1"/>
</dbReference>
<proteinExistence type="predicted"/>
<dbReference type="GO" id="GO:0016787">
    <property type="term" value="F:hydrolase activity"/>
    <property type="evidence" value="ECO:0007669"/>
    <property type="project" value="UniProtKB-KW"/>
</dbReference>
<protein>
    <recommendedName>
        <fullName evidence="4">PNPLA domain-containing protein</fullName>
    </recommendedName>
</protein>
<evidence type="ECO:0000259" key="4">
    <source>
        <dbReference type="PROSITE" id="PS51635"/>
    </source>
</evidence>
<evidence type="ECO:0000256" key="2">
    <source>
        <dbReference type="ARBA" id="ARBA00022963"/>
    </source>
</evidence>
<keyword evidence="2" id="KW-0442">Lipid degradation</keyword>
<accession>A0A0F9HV31</accession>
<keyword evidence="3" id="KW-0443">Lipid metabolism</keyword>
<dbReference type="Gene3D" id="3.40.1090.10">
    <property type="entry name" value="Cytosolic phospholipase A2 catalytic domain"/>
    <property type="match status" value="2"/>
</dbReference>
<gene>
    <name evidence="5" type="ORF">LCGC14_1738500</name>
</gene>
<dbReference type="AlphaFoldDB" id="A0A0F9HV31"/>
<dbReference type="SUPFAM" id="SSF52151">
    <property type="entry name" value="FabD/lysophospholipase-like"/>
    <property type="match status" value="1"/>
</dbReference>
<comment type="caution">
    <text evidence="5">The sequence shown here is derived from an EMBL/GenBank/DDBJ whole genome shotgun (WGS) entry which is preliminary data.</text>
</comment>
<evidence type="ECO:0000313" key="5">
    <source>
        <dbReference type="EMBL" id="KKM06987.1"/>
    </source>
</evidence>
<sequence>MSWWNPKQKKQEIDLVLSSSGVRAPCFIGGIEGILEKGYEIKRIAGTSGGAIIAAGYALGKTTEELRRLAPNAPYDKFKDYGLRNLLSLTNPSVYTGQELDAYYQGIFGDAKLKDFQIDCRISVVTIIGRERIILDRESYPDLYVWEAVRMSSTIPFIFPYLKLDGKELTDGGLVTDMFDIFPDDLRMKIALRPRANHSLKKTIQDVKVSKLFIWNYIKILIEYFLDAIDNQHVLEAEWKNTIIIPTGLLGAFNFNIGPEDIIKLMDYGLEAVRESEILPDLNS</sequence>
<evidence type="ECO:0000256" key="1">
    <source>
        <dbReference type="ARBA" id="ARBA00022801"/>
    </source>
</evidence>
<evidence type="ECO:0000256" key="3">
    <source>
        <dbReference type="ARBA" id="ARBA00023098"/>
    </source>
</evidence>
<reference evidence="5" key="1">
    <citation type="journal article" date="2015" name="Nature">
        <title>Complex archaea that bridge the gap between prokaryotes and eukaryotes.</title>
        <authorList>
            <person name="Spang A."/>
            <person name="Saw J.H."/>
            <person name="Jorgensen S.L."/>
            <person name="Zaremba-Niedzwiedzka K."/>
            <person name="Martijn J."/>
            <person name="Lind A.E."/>
            <person name="van Eijk R."/>
            <person name="Schleper C."/>
            <person name="Guy L."/>
            <person name="Ettema T.J."/>
        </authorList>
    </citation>
    <scope>NUCLEOTIDE SEQUENCE</scope>
</reference>
<organism evidence="5">
    <name type="scientific">marine sediment metagenome</name>
    <dbReference type="NCBI Taxonomy" id="412755"/>
    <lineage>
        <taxon>unclassified sequences</taxon>
        <taxon>metagenomes</taxon>
        <taxon>ecological metagenomes</taxon>
    </lineage>
</organism>
<name>A0A0F9HV31_9ZZZZ</name>
<dbReference type="PANTHER" id="PTHR14226">
    <property type="entry name" value="NEUROPATHY TARGET ESTERASE/SWISS CHEESE D.MELANOGASTER"/>
    <property type="match status" value="1"/>
</dbReference>
<dbReference type="GO" id="GO:0016042">
    <property type="term" value="P:lipid catabolic process"/>
    <property type="evidence" value="ECO:0007669"/>
    <property type="project" value="UniProtKB-KW"/>
</dbReference>
<dbReference type="InterPro" id="IPR016035">
    <property type="entry name" value="Acyl_Trfase/lysoPLipase"/>
</dbReference>
<dbReference type="InterPro" id="IPR050301">
    <property type="entry name" value="NTE"/>
</dbReference>
<dbReference type="EMBL" id="LAZR01015871">
    <property type="protein sequence ID" value="KKM06987.1"/>
    <property type="molecule type" value="Genomic_DNA"/>
</dbReference>
<feature type="domain" description="PNPLA" evidence="4">
    <location>
        <begin position="15"/>
        <end position="185"/>
    </location>
</feature>
<dbReference type="InterPro" id="IPR002641">
    <property type="entry name" value="PNPLA_dom"/>
</dbReference>
<dbReference type="Pfam" id="PF01734">
    <property type="entry name" value="Patatin"/>
    <property type="match status" value="1"/>
</dbReference>
<dbReference type="PROSITE" id="PS51635">
    <property type="entry name" value="PNPLA"/>
    <property type="match status" value="1"/>
</dbReference>